<organism evidence="1">
    <name type="scientific">Brachypodium distachyon</name>
    <name type="common">Purple false brome</name>
    <name type="synonym">Trachynia distachya</name>
    <dbReference type="NCBI Taxonomy" id="15368"/>
    <lineage>
        <taxon>Eukaryota</taxon>
        <taxon>Viridiplantae</taxon>
        <taxon>Streptophyta</taxon>
        <taxon>Embryophyta</taxon>
        <taxon>Tracheophyta</taxon>
        <taxon>Spermatophyta</taxon>
        <taxon>Magnoliopsida</taxon>
        <taxon>Liliopsida</taxon>
        <taxon>Poales</taxon>
        <taxon>Poaceae</taxon>
        <taxon>BOP clade</taxon>
        <taxon>Pooideae</taxon>
        <taxon>Stipodae</taxon>
        <taxon>Brachypodieae</taxon>
        <taxon>Brachypodium</taxon>
    </lineage>
</organism>
<dbReference type="OrthoDB" id="73890at2759"/>
<dbReference type="Pfam" id="PF01135">
    <property type="entry name" value="PCMT"/>
    <property type="match status" value="1"/>
</dbReference>
<dbReference type="EMBL" id="CM000882">
    <property type="protein sequence ID" value="PNT66199.1"/>
    <property type="molecule type" value="Genomic_DNA"/>
</dbReference>
<dbReference type="AlphaFoldDB" id="A0A2K2CVZ8"/>
<evidence type="ECO:0000313" key="1">
    <source>
        <dbReference type="EMBL" id="PNT66199.1"/>
    </source>
</evidence>
<evidence type="ECO:0000313" key="3">
    <source>
        <dbReference type="Proteomes" id="UP000008810"/>
    </source>
</evidence>
<dbReference type="Proteomes" id="UP000008810">
    <property type="component" value="Chromosome 3"/>
</dbReference>
<reference evidence="1 2" key="1">
    <citation type="journal article" date="2010" name="Nature">
        <title>Genome sequencing and analysis of the model grass Brachypodium distachyon.</title>
        <authorList>
            <consortium name="International Brachypodium Initiative"/>
        </authorList>
    </citation>
    <scope>NUCLEOTIDE SEQUENCE [LARGE SCALE GENOMIC DNA]</scope>
    <source>
        <strain evidence="1 2">Bd21</strain>
    </source>
</reference>
<gene>
    <name evidence="1" type="ORF">BRADI_3g08407v3</name>
</gene>
<name>A0A2K2CVZ8_BRADI</name>
<proteinExistence type="predicted"/>
<dbReference type="Gene3D" id="3.40.50.150">
    <property type="entry name" value="Vaccinia Virus protein VP39"/>
    <property type="match status" value="1"/>
</dbReference>
<keyword evidence="3" id="KW-1185">Reference proteome</keyword>
<dbReference type="Gramene" id="PNT66199">
    <property type="protein sequence ID" value="PNT66199"/>
    <property type="gene ID" value="BRADI_3g08407v3"/>
</dbReference>
<reference evidence="2" key="3">
    <citation type="submission" date="2018-08" db="UniProtKB">
        <authorList>
            <consortium name="EnsemblPlants"/>
        </authorList>
    </citation>
    <scope>IDENTIFICATION</scope>
    <source>
        <strain evidence="2">cv. Bd21</strain>
    </source>
</reference>
<evidence type="ECO:0000313" key="2">
    <source>
        <dbReference type="EnsemblPlants" id="PNT66199"/>
    </source>
</evidence>
<dbReference type="STRING" id="15368.A0A2K2CVZ8"/>
<sequence>MVQYRTQGSLEKNKALVEYLKQYGAVTIDKVTEVLESMDRALFVSEGLKPYTQSPITS</sequence>
<protein>
    <submittedName>
        <fullName evidence="1 2">Uncharacterized protein</fullName>
    </submittedName>
</protein>
<dbReference type="EnsemblPlants" id="PNT66199">
    <property type="protein sequence ID" value="PNT66199"/>
    <property type="gene ID" value="BRADI_3g08407v3"/>
</dbReference>
<reference evidence="1" key="2">
    <citation type="submission" date="2017-06" db="EMBL/GenBank/DDBJ databases">
        <title>WGS assembly of Brachypodium distachyon.</title>
        <authorList>
            <consortium name="The International Brachypodium Initiative"/>
            <person name="Lucas S."/>
            <person name="Harmon-Smith M."/>
            <person name="Lail K."/>
            <person name="Tice H."/>
            <person name="Grimwood J."/>
            <person name="Bruce D."/>
            <person name="Barry K."/>
            <person name="Shu S."/>
            <person name="Lindquist E."/>
            <person name="Wang M."/>
            <person name="Pitluck S."/>
            <person name="Vogel J.P."/>
            <person name="Garvin D.F."/>
            <person name="Mockler T.C."/>
            <person name="Schmutz J."/>
            <person name="Rokhsar D."/>
            <person name="Bevan M.W."/>
        </authorList>
    </citation>
    <scope>NUCLEOTIDE SEQUENCE</scope>
    <source>
        <strain evidence="1">Bd21</strain>
    </source>
</reference>
<accession>A0A2K2CVZ8</accession>
<dbReference type="InParanoid" id="A0A2K2CVZ8"/>
<dbReference type="InterPro" id="IPR029063">
    <property type="entry name" value="SAM-dependent_MTases_sf"/>
</dbReference>